<dbReference type="SMART" id="SM00184">
    <property type="entry name" value="RING"/>
    <property type="match status" value="2"/>
</dbReference>
<dbReference type="VEuPathDB" id="TriTrypDB:TCSYLVIO_009225"/>
<dbReference type="GO" id="GO:0008270">
    <property type="term" value="F:zinc ion binding"/>
    <property type="evidence" value="ECO:0007669"/>
    <property type="project" value="UniProtKB-KW"/>
</dbReference>
<dbReference type="AlphaFoldDB" id="A0A2V2X2G6"/>
<feature type="region of interest" description="Disordered" evidence="2">
    <location>
        <begin position="19"/>
        <end position="46"/>
    </location>
</feature>
<dbReference type="OMA" id="GVCGHIQ"/>
<dbReference type="VEuPathDB" id="TriTrypDB:TcCLB.504017.54"/>
<evidence type="ECO:0000256" key="1">
    <source>
        <dbReference type="PROSITE-ProRule" id="PRU00175"/>
    </source>
</evidence>
<gene>
    <name evidence="4" type="ORF">C3747_38g279</name>
</gene>
<evidence type="ECO:0000313" key="5">
    <source>
        <dbReference type="Proteomes" id="UP000246078"/>
    </source>
</evidence>
<dbReference type="SUPFAM" id="SSF57850">
    <property type="entry name" value="RING/U-box"/>
    <property type="match status" value="1"/>
</dbReference>
<dbReference type="Pfam" id="PF13920">
    <property type="entry name" value="zf-C3HC4_3"/>
    <property type="match status" value="2"/>
</dbReference>
<dbReference type="VEuPathDB" id="TriTrypDB:TCDM_07599"/>
<feature type="region of interest" description="Disordered" evidence="2">
    <location>
        <begin position="190"/>
        <end position="227"/>
    </location>
</feature>
<dbReference type="VEuPathDB" id="TriTrypDB:C4B63_39g325"/>
<dbReference type="VEuPathDB" id="TriTrypDB:TcCL_NonESM03944"/>
<dbReference type="VEuPathDB" id="TriTrypDB:C3747_38g279"/>
<dbReference type="OrthoDB" id="10251804at2759"/>
<feature type="domain" description="RING-type" evidence="3">
    <location>
        <begin position="238"/>
        <end position="273"/>
    </location>
</feature>
<keyword evidence="1" id="KW-0862">Zinc</keyword>
<feature type="domain" description="RING-type" evidence="3">
    <location>
        <begin position="106"/>
        <end position="141"/>
    </location>
</feature>
<dbReference type="PROSITE" id="PS50089">
    <property type="entry name" value="ZF_RING_2"/>
    <property type="match status" value="2"/>
</dbReference>
<dbReference type="Proteomes" id="UP000246078">
    <property type="component" value="Unassembled WGS sequence"/>
</dbReference>
<evidence type="ECO:0000256" key="2">
    <source>
        <dbReference type="SAM" id="MobiDB-lite"/>
    </source>
</evidence>
<dbReference type="VEuPathDB" id="TriTrypDB:ECC02_006331"/>
<dbReference type="InterPro" id="IPR001841">
    <property type="entry name" value="Znf_RING"/>
</dbReference>
<dbReference type="Gene3D" id="3.30.40.10">
    <property type="entry name" value="Zinc/RING finger domain, C3HC4 (zinc finger)"/>
    <property type="match status" value="2"/>
</dbReference>
<dbReference type="VEuPathDB" id="TriTrypDB:BCY84_19824"/>
<protein>
    <recommendedName>
        <fullName evidence="3">RING-type domain-containing protein</fullName>
    </recommendedName>
</protein>
<dbReference type="InterPro" id="IPR013083">
    <property type="entry name" value="Znf_RING/FYVE/PHD"/>
</dbReference>
<evidence type="ECO:0000259" key="3">
    <source>
        <dbReference type="PROSITE" id="PS50089"/>
    </source>
</evidence>
<dbReference type="VEuPathDB" id="TriTrypDB:Tc_MARK_7833"/>
<dbReference type="VEuPathDB" id="TriTrypDB:TcBrA4_0023900"/>
<dbReference type="EMBL" id="PRFC01000038">
    <property type="protein sequence ID" value="PWV14179.1"/>
    <property type="molecule type" value="Genomic_DNA"/>
</dbReference>
<keyword evidence="1" id="KW-0479">Metal-binding</keyword>
<sequence>MGNALAGVCGHIQCLDANSPRHERRRSPRAASFSSHPSRLHKTPLSPLKPGRKIACGICGISFNPVGLEKHCSMCRASRGVEKEQARSCLGCTGEGLPNDEPEELCLVCFAEKRMYAFLPCGHVACCSSCGKLVDRCPVCREERFGYCVVNTTALLQFKCPHCKAILAPELYDGHREVCAIQSRAAQVSHSGPATDAETRSKNAATSGRRAGGGGNHPPAAVPAKRSASSHGITLNFCIECRRENAPLVIIGPCGHRVLCGDCFAGRITCPVCLREIEQGWKSYI</sequence>
<dbReference type="VEuPathDB" id="TriTrypDB:TcCLB.511231.34"/>
<name>A0A2V2X2G6_TRYCR</name>
<reference evidence="4 5" key="1">
    <citation type="journal article" date="2018" name="Microb. Genom.">
        <title>Expanding an expanded genome: long-read sequencing of Trypanosoma cruzi.</title>
        <authorList>
            <person name="Berna L."/>
            <person name="Rodriguez M."/>
            <person name="Chiribao M.L."/>
            <person name="Parodi-Talice A."/>
            <person name="Pita S."/>
            <person name="Rijo G."/>
            <person name="Alvarez-Valin F."/>
            <person name="Robello C."/>
        </authorList>
    </citation>
    <scope>NUCLEOTIDE SEQUENCE [LARGE SCALE GENOMIC DNA]</scope>
    <source>
        <strain evidence="4 5">TCC</strain>
    </source>
</reference>
<dbReference type="VEuPathDB" id="TriTrypDB:TcG_06249"/>
<organism evidence="4 5">
    <name type="scientific">Trypanosoma cruzi</name>
    <dbReference type="NCBI Taxonomy" id="5693"/>
    <lineage>
        <taxon>Eukaryota</taxon>
        <taxon>Discoba</taxon>
        <taxon>Euglenozoa</taxon>
        <taxon>Kinetoplastea</taxon>
        <taxon>Metakinetoplastina</taxon>
        <taxon>Trypanosomatida</taxon>
        <taxon>Trypanosomatidae</taxon>
        <taxon>Trypanosoma</taxon>
        <taxon>Schizotrypanum</taxon>
    </lineage>
</organism>
<evidence type="ECO:0000313" key="4">
    <source>
        <dbReference type="EMBL" id="PWV14179.1"/>
    </source>
</evidence>
<keyword evidence="1" id="KW-0863">Zinc-finger</keyword>
<comment type="caution">
    <text evidence="4">The sequence shown here is derived from an EMBL/GenBank/DDBJ whole genome shotgun (WGS) entry which is preliminary data.</text>
</comment>
<proteinExistence type="predicted"/>
<accession>A0A2V2X2G6</accession>